<evidence type="ECO:0000256" key="1">
    <source>
        <dbReference type="ARBA" id="ARBA00022741"/>
    </source>
</evidence>
<protein>
    <recommendedName>
        <fullName evidence="5">Protein kinase domain-containing protein</fullName>
    </recommendedName>
</protein>
<dbReference type="InterPro" id="IPR008271">
    <property type="entry name" value="Ser/Thr_kinase_AS"/>
</dbReference>
<feature type="region of interest" description="Disordered" evidence="4">
    <location>
        <begin position="516"/>
        <end position="641"/>
    </location>
</feature>
<evidence type="ECO:0000313" key="7">
    <source>
        <dbReference type="Proteomes" id="UP001556367"/>
    </source>
</evidence>
<dbReference type="InterPro" id="IPR000719">
    <property type="entry name" value="Prot_kinase_dom"/>
</dbReference>
<dbReference type="Pfam" id="PF00069">
    <property type="entry name" value="Pkinase"/>
    <property type="match status" value="1"/>
</dbReference>
<evidence type="ECO:0000256" key="2">
    <source>
        <dbReference type="ARBA" id="ARBA00022840"/>
    </source>
</evidence>
<dbReference type="InterPro" id="IPR017441">
    <property type="entry name" value="Protein_kinase_ATP_BS"/>
</dbReference>
<dbReference type="PROSITE" id="PS50011">
    <property type="entry name" value="PROTEIN_KINASE_DOM"/>
    <property type="match status" value="1"/>
</dbReference>
<feature type="compositionally biased region" description="Low complexity" evidence="4">
    <location>
        <begin position="1066"/>
        <end position="1101"/>
    </location>
</feature>
<dbReference type="PROSITE" id="PS00108">
    <property type="entry name" value="PROTEIN_KINASE_ST"/>
    <property type="match status" value="1"/>
</dbReference>
<dbReference type="Proteomes" id="UP001556367">
    <property type="component" value="Unassembled WGS sequence"/>
</dbReference>
<feature type="compositionally biased region" description="Polar residues" evidence="4">
    <location>
        <begin position="761"/>
        <end position="782"/>
    </location>
</feature>
<dbReference type="PANTHER" id="PTHR24346">
    <property type="entry name" value="MAP/MICROTUBULE AFFINITY-REGULATING KINASE"/>
    <property type="match status" value="1"/>
</dbReference>
<comment type="caution">
    <text evidence="6">The sequence shown here is derived from an EMBL/GenBank/DDBJ whole genome shotgun (WGS) entry which is preliminary data.</text>
</comment>
<keyword evidence="2 3" id="KW-0067">ATP-binding</keyword>
<dbReference type="EMBL" id="JASNQZ010000002">
    <property type="protein sequence ID" value="KAL0960027.1"/>
    <property type="molecule type" value="Genomic_DNA"/>
</dbReference>
<dbReference type="PROSITE" id="PS00107">
    <property type="entry name" value="PROTEIN_KINASE_ATP"/>
    <property type="match status" value="1"/>
</dbReference>
<evidence type="ECO:0000259" key="5">
    <source>
        <dbReference type="PROSITE" id="PS50011"/>
    </source>
</evidence>
<name>A0ABR3JW10_9AGAR</name>
<reference evidence="7" key="1">
    <citation type="submission" date="2024-06" db="EMBL/GenBank/DDBJ databases">
        <title>Multi-omics analyses provide insights into the biosynthesis of the anticancer antibiotic pleurotin in Hohenbuehelia grisea.</title>
        <authorList>
            <person name="Weaver J.A."/>
            <person name="Alberti F."/>
        </authorList>
    </citation>
    <scope>NUCLEOTIDE SEQUENCE [LARGE SCALE GENOMIC DNA]</scope>
    <source>
        <strain evidence="7">T-177</strain>
    </source>
</reference>
<feature type="compositionally biased region" description="Basic and acidic residues" evidence="4">
    <location>
        <begin position="452"/>
        <end position="464"/>
    </location>
</feature>
<evidence type="ECO:0000256" key="4">
    <source>
        <dbReference type="SAM" id="MobiDB-lite"/>
    </source>
</evidence>
<sequence length="1186" mass="127758">MSVPMSKPVSCPPTQRNNLLPTPPVMAAERPAKSCPPAISCSPPKAPPIKYAAPLGTRWAKEKAAAGGSGAFDLPTDPKRIGPWILGECVGKGASGRVKIAKHAVTGQLAAVKILPIAPLHSTRDAERDEKAQAKQEKQRLGIDREITMMKLMDHPNIMRIYDVYEGARELFLVLEYVSGGELFDFLVNRGRLPPIEALIYFRQIIYGLNYAHTFSIIHRDLKPENILIDTLDPPTIKIADWGMAAFAPPTLQLETSCGSPHYASPEIVNGEKYRGNATDIWSCGVILFALLTGRLPFDDKNVRSLLSKVKSGKYEIPAWIDPLAKDLLSRMLVVDVKQRITIPEILAHPWLHARPPPHSPIMTTLPPSAVLLLQCTPPLPPSPSELALPLLSPAHVDRELLASLQIIWGRHADTRGDCIVRDLCAPVGEGTLAKAFYFLLGKYRERVRKAQDEAPIDPSDKQGHAAKPRPRPASCVIGLGKECELAFGAGGELQLAPSQLAPEVPRPYVRRASTIGGPVPIHPPRYAHPTAQYTYTPRPQSSVGNSGAHAQLASTGTAPKNDGGAQLALPAMSRAPATVSGITRERPPSPAGPRPPTSSSHSRRDDTVPTSSPTKRPSGPRRGYTYSHPNQPQVDPPRSSVAFPCAVMNVDRPRASRVRPTSELPGRSVHEISTTADTPAVGSTPTTTPTLAPVVAPRTANEELQRVMDEISARVNEMASQPRPALRRTQTEYPVEPISSSAPAKSHMAAMMMVPLQVASQTQAQMSGRRPSSQKENQQTPYADEGWSYVQINMDGQEKKDEKSRKSGGKQGGRAQATKSGKPRPPALELASLNAANVGASELSSPIILTSPINISNTGTPLFADQIGRAHARANTTMHPPSHVYASQYGQREQAHQAKFKGVSSPVVGEFKGWFSNLFHWKGHATPVQAGITGSPIDYFGIHGGKGGGLTLSNGGSVLYAHADVAKTRVDVLRILSGLGAIVEVDSVEHAHAHARASPQPFAYGSANSGVTTLKCRVGDSQPGMKSMRFRVELSAVSPYLHSPHPQLHNSDERRTPPPLLSPESAMSPLLQSAPPSQSRPRSGSTPSDSSSSGSSEDAADSSYFDLTSVQCRTAIVLVQEKGSTTTFKTIWRVMRDEIGKVYGPPGILTPNLTQKCMASQQSGQWLVRPPLLSPLGSMEDSSKY</sequence>
<gene>
    <name evidence="6" type="ORF">HGRIS_011675</name>
</gene>
<feature type="region of interest" description="Disordered" evidence="4">
    <location>
        <begin position="1042"/>
        <end position="1101"/>
    </location>
</feature>
<dbReference type="SUPFAM" id="SSF56112">
    <property type="entry name" value="Protein kinase-like (PK-like)"/>
    <property type="match status" value="1"/>
</dbReference>
<organism evidence="6 7">
    <name type="scientific">Hohenbuehelia grisea</name>
    <dbReference type="NCBI Taxonomy" id="104357"/>
    <lineage>
        <taxon>Eukaryota</taxon>
        <taxon>Fungi</taxon>
        <taxon>Dikarya</taxon>
        <taxon>Basidiomycota</taxon>
        <taxon>Agaricomycotina</taxon>
        <taxon>Agaricomycetes</taxon>
        <taxon>Agaricomycetidae</taxon>
        <taxon>Agaricales</taxon>
        <taxon>Pleurotineae</taxon>
        <taxon>Pleurotaceae</taxon>
        <taxon>Hohenbuehelia</taxon>
    </lineage>
</organism>
<feature type="region of interest" description="Disordered" evidence="4">
    <location>
        <begin position="452"/>
        <end position="472"/>
    </location>
</feature>
<dbReference type="SMART" id="SM00220">
    <property type="entry name" value="S_TKc"/>
    <property type="match status" value="1"/>
</dbReference>
<evidence type="ECO:0000256" key="3">
    <source>
        <dbReference type="PROSITE-ProRule" id="PRU10141"/>
    </source>
</evidence>
<evidence type="ECO:0000313" key="6">
    <source>
        <dbReference type="EMBL" id="KAL0960027.1"/>
    </source>
</evidence>
<feature type="compositionally biased region" description="Polar residues" evidence="4">
    <location>
        <begin position="532"/>
        <end position="546"/>
    </location>
</feature>
<feature type="compositionally biased region" description="Basic and acidic residues" evidence="4">
    <location>
        <begin position="797"/>
        <end position="806"/>
    </location>
</feature>
<feature type="binding site" evidence="3">
    <location>
        <position position="113"/>
    </location>
    <ligand>
        <name>ATP</name>
        <dbReference type="ChEBI" id="CHEBI:30616"/>
    </ligand>
</feature>
<dbReference type="PANTHER" id="PTHR24346:SF110">
    <property type="entry name" value="NON-SPECIFIC SERINE_THREONINE PROTEIN KINASE"/>
    <property type="match status" value="1"/>
</dbReference>
<accession>A0ABR3JW10</accession>
<dbReference type="Gene3D" id="1.10.510.10">
    <property type="entry name" value="Transferase(Phosphotransferase) domain 1"/>
    <property type="match status" value="1"/>
</dbReference>
<proteinExistence type="predicted"/>
<dbReference type="InterPro" id="IPR011009">
    <property type="entry name" value="Kinase-like_dom_sf"/>
</dbReference>
<feature type="region of interest" description="Disordered" evidence="4">
    <location>
        <begin position="1"/>
        <end position="22"/>
    </location>
</feature>
<keyword evidence="1 3" id="KW-0547">Nucleotide-binding</keyword>
<keyword evidence="7" id="KW-1185">Reference proteome</keyword>
<feature type="domain" description="Protein kinase" evidence="5">
    <location>
        <begin position="84"/>
        <end position="352"/>
    </location>
</feature>
<feature type="region of interest" description="Disordered" evidence="4">
    <location>
        <begin position="761"/>
        <end position="828"/>
    </location>
</feature>